<reference evidence="2 3" key="1">
    <citation type="submission" date="2019-02" db="EMBL/GenBank/DDBJ databases">
        <title>Deep-cultivation of Planctomycetes and their phenomic and genomic characterization uncovers novel biology.</title>
        <authorList>
            <person name="Wiegand S."/>
            <person name="Jogler M."/>
            <person name="Boedeker C."/>
            <person name="Pinto D."/>
            <person name="Vollmers J."/>
            <person name="Rivas-Marin E."/>
            <person name="Kohn T."/>
            <person name="Peeters S.H."/>
            <person name="Heuer A."/>
            <person name="Rast P."/>
            <person name="Oberbeckmann S."/>
            <person name="Bunk B."/>
            <person name="Jeske O."/>
            <person name="Meyerdierks A."/>
            <person name="Storesund J.E."/>
            <person name="Kallscheuer N."/>
            <person name="Luecker S."/>
            <person name="Lage O.M."/>
            <person name="Pohl T."/>
            <person name="Merkel B.J."/>
            <person name="Hornburger P."/>
            <person name="Mueller R.-W."/>
            <person name="Bruemmer F."/>
            <person name="Labrenz M."/>
            <person name="Spormann A.M."/>
            <person name="Op den Camp H."/>
            <person name="Overmann J."/>
            <person name="Amann R."/>
            <person name="Jetten M.S.M."/>
            <person name="Mascher T."/>
            <person name="Medema M.H."/>
            <person name="Devos D.P."/>
            <person name="Kaster A.-K."/>
            <person name="Ovreas L."/>
            <person name="Rohde M."/>
            <person name="Galperin M.Y."/>
            <person name="Jogler C."/>
        </authorList>
    </citation>
    <scope>NUCLEOTIDE SEQUENCE [LARGE SCALE GENOMIC DNA]</scope>
    <source>
        <strain evidence="2 3">Mal4</strain>
    </source>
</reference>
<accession>A0A517Z278</accession>
<evidence type="ECO:0000313" key="3">
    <source>
        <dbReference type="Proteomes" id="UP000320496"/>
    </source>
</evidence>
<dbReference type="KEGG" id="mri:Mal4_08460"/>
<evidence type="ECO:0000313" key="2">
    <source>
        <dbReference type="EMBL" id="QDU36559.1"/>
    </source>
</evidence>
<evidence type="ECO:0000256" key="1">
    <source>
        <dbReference type="SAM" id="MobiDB-lite"/>
    </source>
</evidence>
<feature type="compositionally biased region" description="Basic and acidic residues" evidence="1">
    <location>
        <begin position="172"/>
        <end position="194"/>
    </location>
</feature>
<keyword evidence="3" id="KW-1185">Reference proteome</keyword>
<organism evidence="2 3">
    <name type="scientific">Maioricimonas rarisocia</name>
    <dbReference type="NCBI Taxonomy" id="2528026"/>
    <lineage>
        <taxon>Bacteria</taxon>
        <taxon>Pseudomonadati</taxon>
        <taxon>Planctomycetota</taxon>
        <taxon>Planctomycetia</taxon>
        <taxon>Planctomycetales</taxon>
        <taxon>Planctomycetaceae</taxon>
        <taxon>Maioricimonas</taxon>
    </lineage>
</organism>
<dbReference type="OrthoDB" id="277538at2"/>
<proteinExistence type="predicted"/>
<name>A0A517Z278_9PLAN</name>
<feature type="region of interest" description="Disordered" evidence="1">
    <location>
        <begin position="156"/>
        <end position="194"/>
    </location>
</feature>
<dbReference type="RefSeq" id="WP_145367206.1">
    <property type="nucleotide sequence ID" value="NZ_CP036275.1"/>
</dbReference>
<dbReference type="Proteomes" id="UP000320496">
    <property type="component" value="Chromosome"/>
</dbReference>
<evidence type="ECO:0008006" key="4">
    <source>
        <dbReference type="Google" id="ProtNLM"/>
    </source>
</evidence>
<dbReference type="EMBL" id="CP036275">
    <property type="protein sequence ID" value="QDU36559.1"/>
    <property type="molecule type" value="Genomic_DNA"/>
</dbReference>
<dbReference type="AlphaFoldDB" id="A0A517Z278"/>
<sequence length="194" mass="22260">MSSAHVTSIAALRDFKAALKEFQDEAGVALSTLQLEAQRVLEWCEHDRPAYWTREVRRAFDKVAETRSALNSCQMRTVAGRRSSCIEEKQAFEKAKRRLQHSQEQVERTRRWAVRLRHVCDEFRSHLGTTQRAFDGEIPRTLGLLERMLTALEAYAEVAPPAEETTSRPPRSSKEKQPPQPDRGSDRSIPEDDQ</sequence>
<protein>
    <recommendedName>
        <fullName evidence="4">Chromosome partition protein Smc</fullName>
    </recommendedName>
</protein>
<gene>
    <name evidence="2" type="ORF">Mal4_08460</name>
</gene>